<dbReference type="InterPro" id="IPR052177">
    <property type="entry name" value="Divisome_Glycosyl_Hydrolase"/>
</dbReference>
<dbReference type="Proteomes" id="UP000247476">
    <property type="component" value="Unassembled WGS sequence"/>
</dbReference>
<evidence type="ECO:0000313" key="5">
    <source>
        <dbReference type="Proteomes" id="UP000247476"/>
    </source>
</evidence>
<dbReference type="PANTHER" id="PTHR43405">
    <property type="entry name" value="GLYCOSYL HYDROLASE DIGH"/>
    <property type="match status" value="1"/>
</dbReference>
<organism evidence="4 5">
    <name type="scientific">Paenibacillus flagellatus</name>
    <dbReference type="NCBI Taxonomy" id="2211139"/>
    <lineage>
        <taxon>Bacteria</taxon>
        <taxon>Bacillati</taxon>
        <taxon>Bacillota</taxon>
        <taxon>Bacilli</taxon>
        <taxon>Bacillales</taxon>
        <taxon>Paenibacillaceae</taxon>
        <taxon>Paenibacillus</taxon>
    </lineage>
</organism>
<name>A0A2V5KUH5_9BACL</name>
<evidence type="ECO:0000259" key="3">
    <source>
        <dbReference type="Pfam" id="PF02638"/>
    </source>
</evidence>
<evidence type="ECO:0000313" key="4">
    <source>
        <dbReference type="EMBL" id="PYI53006.1"/>
    </source>
</evidence>
<proteinExistence type="predicted"/>
<sequence length="463" mass="51879">MEPLSSPPRVPAARTANETGKGRFSPPNSSVPCGTAKKKGFPFARPVRYNGRRLELTDRRSNAMTTRQNAVWLYLGSEARNAEEIAAFAEWCERNEVGKVLVHLSLSGRHPESAEQRVAALAEACGSRGIEIHGMVSTLHQRVADRDELTLRDKSYYCVDAHGLSNYEEPITGHGYVLDPRHPDVVRTVSAQCAELLRQFPGLSGIHLDFIRYYHYDSKLVIDTKSAGHWIGLPKAGQPIRLETADGVKTTFFVEQASNVYNDPPIGDKLVLSRTYRYCFCDDCLDGFERRYGVTLPDAAADTAAKASWILANRPAEWAEYRASIVTNLVGAIREAIRGVRPDASLSAAVWYNAPYGNELRGEPMLPDSEYECFGQKWWEWVERGYVDFVCPMDYWMEPGSFAGVVEGQIRKAGGRVPVYAGLLRTPEYDVSRERYGEYARRAEEAGANGLCFFHYGSWKQLL</sequence>
<accession>A0A2V5KUH5</accession>
<reference evidence="4 5" key="1">
    <citation type="submission" date="2018-05" db="EMBL/GenBank/DDBJ databases">
        <title>Paenibacillus flagellatus sp. nov., isolated from selenium mineral soil.</title>
        <authorList>
            <person name="Dai X."/>
        </authorList>
    </citation>
    <scope>NUCLEOTIDE SEQUENCE [LARGE SCALE GENOMIC DNA]</scope>
    <source>
        <strain evidence="4 5">DXL2</strain>
    </source>
</reference>
<evidence type="ECO:0000256" key="2">
    <source>
        <dbReference type="SAM" id="MobiDB-lite"/>
    </source>
</evidence>
<comment type="caution">
    <text evidence="4">The sequence shown here is derived from an EMBL/GenBank/DDBJ whole genome shotgun (WGS) entry which is preliminary data.</text>
</comment>
<feature type="domain" description="Glycosyl hydrolase-like 10" evidence="3">
    <location>
        <begin position="312"/>
        <end position="407"/>
    </location>
</feature>
<keyword evidence="1" id="KW-0732">Signal</keyword>
<evidence type="ECO:0000256" key="1">
    <source>
        <dbReference type="ARBA" id="ARBA00022729"/>
    </source>
</evidence>
<dbReference type="InterPro" id="IPR003790">
    <property type="entry name" value="GHL10"/>
</dbReference>
<dbReference type="AlphaFoldDB" id="A0A2V5KUH5"/>
<dbReference type="EMBL" id="QJVJ01000008">
    <property type="protein sequence ID" value="PYI53006.1"/>
    <property type="molecule type" value="Genomic_DNA"/>
</dbReference>
<dbReference type="PANTHER" id="PTHR43405:SF1">
    <property type="entry name" value="GLYCOSYL HYDROLASE DIGH"/>
    <property type="match status" value="1"/>
</dbReference>
<gene>
    <name evidence="4" type="ORF">DLM86_18575</name>
</gene>
<feature type="region of interest" description="Disordered" evidence="2">
    <location>
        <begin position="1"/>
        <end position="37"/>
    </location>
</feature>
<protein>
    <recommendedName>
        <fullName evidence="3">Glycosyl hydrolase-like 10 domain-containing protein</fullName>
    </recommendedName>
</protein>
<feature type="compositionally biased region" description="Pro residues" evidence="2">
    <location>
        <begin position="1"/>
        <end position="10"/>
    </location>
</feature>
<dbReference type="Pfam" id="PF02638">
    <property type="entry name" value="GHL10"/>
    <property type="match status" value="1"/>
</dbReference>
<dbReference type="Gene3D" id="3.20.20.80">
    <property type="entry name" value="Glycosidases"/>
    <property type="match status" value="1"/>
</dbReference>
<keyword evidence="5" id="KW-1185">Reference proteome</keyword>